<dbReference type="Gene3D" id="3.40.390.10">
    <property type="entry name" value="Collagenase (Catalytic Domain)"/>
    <property type="match status" value="1"/>
</dbReference>
<reference evidence="2 3" key="1">
    <citation type="submission" date="2016-10" db="EMBL/GenBank/DDBJ databases">
        <authorList>
            <person name="de Groot N.N."/>
        </authorList>
    </citation>
    <scope>NUCLEOTIDE SEQUENCE [LARGE SCALE GENOMIC DNA]</scope>
    <source>
        <strain evidence="2 3">CGMCC 1.7031</strain>
    </source>
</reference>
<dbReference type="CDD" id="cd20170">
    <property type="entry name" value="Peptidase_M90-like"/>
    <property type="match status" value="1"/>
</dbReference>
<dbReference type="GO" id="GO:0005829">
    <property type="term" value="C:cytosol"/>
    <property type="evidence" value="ECO:0007669"/>
    <property type="project" value="TreeGrafter"/>
</dbReference>
<sequence length="268" mass="31692">MLLAVLIFLVVIAMTIWLVGLTVVSVTEEMYMHVFKKPIYVHFYPNRQDLTDAEASILRRAFPFYNNLSEKHQGYFRHRVARFIKKHEFVGKEGFVITDEVRVMVAATAVMLTFGMRRYLFEIVDKIIVYPSVYLSTITNEYHKGEFNPRHRAVVFSWEDFKSGFDANDNLNLGLHEFAHVVHYHGTQNEDSSAILFARMYKRITSEVRGATRQQLIDSNYFRIYAYTNDFEFLAVLVEHYFETPDQFKQEHPKLYRNVELMLNHRHA</sequence>
<dbReference type="GO" id="GO:0004177">
    <property type="term" value="F:aminopeptidase activity"/>
    <property type="evidence" value="ECO:0007669"/>
    <property type="project" value="TreeGrafter"/>
</dbReference>
<feature type="transmembrane region" description="Helical" evidence="1">
    <location>
        <begin position="6"/>
        <end position="27"/>
    </location>
</feature>
<accession>A0A1G5I4U0</accession>
<dbReference type="InterPro" id="IPR024079">
    <property type="entry name" value="MetalloPept_cat_dom_sf"/>
</dbReference>
<dbReference type="Gene3D" id="1.10.472.150">
    <property type="entry name" value="Glucose-regulated metallo-peptidase M90, N-terminal domain"/>
    <property type="match status" value="1"/>
</dbReference>
<protein>
    <recommendedName>
        <fullName evidence="4">Zinc-dependent peptidase</fullName>
    </recommendedName>
</protein>
<keyword evidence="1" id="KW-1133">Transmembrane helix</keyword>
<dbReference type="InterPro" id="IPR010384">
    <property type="entry name" value="MtfA_fam"/>
</dbReference>
<dbReference type="RefSeq" id="WP_091143060.1">
    <property type="nucleotide sequence ID" value="NZ_FMVF01000009.1"/>
</dbReference>
<dbReference type="Pfam" id="PF06167">
    <property type="entry name" value="Peptidase_M90"/>
    <property type="match status" value="1"/>
</dbReference>
<proteinExistence type="predicted"/>
<gene>
    <name evidence="2" type="ORF">SAMN02927903_02081</name>
</gene>
<dbReference type="PANTHER" id="PTHR30164">
    <property type="entry name" value="MTFA PEPTIDASE"/>
    <property type="match status" value="1"/>
</dbReference>
<evidence type="ECO:0000313" key="3">
    <source>
        <dbReference type="Proteomes" id="UP000199354"/>
    </source>
</evidence>
<evidence type="ECO:0000256" key="1">
    <source>
        <dbReference type="SAM" id="Phobius"/>
    </source>
</evidence>
<dbReference type="AlphaFoldDB" id="A0A1G5I4U0"/>
<organism evidence="2 3">
    <name type="scientific">Flavobacterium caeni</name>
    <dbReference type="NCBI Taxonomy" id="490189"/>
    <lineage>
        <taxon>Bacteria</taxon>
        <taxon>Pseudomonadati</taxon>
        <taxon>Bacteroidota</taxon>
        <taxon>Flavobacteriia</taxon>
        <taxon>Flavobacteriales</taxon>
        <taxon>Flavobacteriaceae</taxon>
        <taxon>Flavobacterium</taxon>
    </lineage>
</organism>
<evidence type="ECO:0000313" key="2">
    <source>
        <dbReference type="EMBL" id="SCY70679.1"/>
    </source>
</evidence>
<dbReference type="OrthoDB" id="9786424at2"/>
<evidence type="ECO:0008006" key="4">
    <source>
        <dbReference type="Google" id="ProtNLM"/>
    </source>
</evidence>
<name>A0A1G5I4U0_9FLAO</name>
<dbReference type="GO" id="GO:0008237">
    <property type="term" value="F:metallopeptidase activity"/>
    <property type="evidence" value="ECO:0007669"/>
    <property type="project" value="InterPro"/>
</dbReference>
<keyword evidence="1" id="KW-0812">Transmembrane</keyword>
<dbReference type="InterPro" id="IPR042252">
    <property type="entry name" value="MtfA_N"/>
</dbReference>
<dbReference type="EMBL" id="FMVF01000009">
    <property type="protein sequence ID" value="SCY70679.1"/>
    <property type="molecule type" value="Genomic_DNA"/>
</dbReference>
<keyword evidence="1" id="KW-0472">Membrane</keyword>
<dbReference type="Proteomes" id="UP000199354">
    <property type="component" value="Unassembled WGS sequence"/>
</dbReference>
<keyword evidence="3" id="KW-1185">Reference proteome</keyword>
<dbReference type="SUPFAM" id="SSF55486">
    <property type="entry name" value="Metalloproteases ('zincins'), catalytic domain"/>
    <property type="match status" value="1"/>
</dbReference>
<dbReference type="PANTHER" id="PTHR30164:SF2">
    <property type="entry name" value="PROTEIN MTFA"/>
    <property type="match status" value="1"/>
</dbReference>
<dbReference type="STRING" id="490189.SAMN02927903_02081"/>